<dbReference type="STRING" id="419940.SAMN05421824_2490"/>
<accession>A0A1H9JEE1</accession>
<gene>
    <name evidence="1" type="ORF">SAMN05421824_2490</name>
</gene>
<proteinExistence type="predicted"/>
<dbReference type="RefSeq" id="WP_092580009.1">
    <property type="nucleotide sequence ID" value="NZ_FOFN01000003.1"/>
</dbReference>
<dbReference type="PROSITE" id="PS51257">
    <property type="entry name" value="PROKAR_LIPOPROTEIN"/>
    <property type="match status" value="1"/>
</dbReference>
<sequence length="175" mass="20712">MEKAIFLLFILFLGCSRNDFSETKFNIETDKETYSIGDKFQFKLIISPFKEEQTIRFYKTFSNVDFSFVITDLEYNSSQELKKYFIEGPSLFEDNDEYIDEYTITTEEPFKKTFYGTISELENKIVFEIPELKLRNQIEKYLLKENDVITIEGSCRTVYGSGEKAFTKKVRLLLE</sequence>
<evidence type="ECO:0008006" key="3">
    <source>
        <dbReference type="Google" id="ProtNLM"/>
    </source>
</evidence>
<evidence type="ECO:0000313" key="2">
    <source>
        <dbReference type="Proteomes" id="UP000198999"/>
    </source>
</evidence>
<keyword evidence="2" id="KW-1185">Reference proteome</keyword>
<dbReference type="Proteomes" id="UP000198999">
    <property type="component" value="Unassembled WGS sequence"/>
</dbReference>
<reference evidence="1 2" key="1">
    <citation type="submission" date="2016-10" db="EMBL/GenBank/DDBJ databases">
        <authorList>
            <person name="de Groot N.N."/>
        </authorList>
    </citation>
    <scope>NUCLEOTIDE SEQUENCE [LARGE SCALE GENOMIC DNA]</scope>
    <source>
        <strain evidence="1 2">DSM 21035</strain>
    </source>
</reference>
<organism evidence="1 2">
    <name type="scientific">Hyunsoonleella jejuensis</name>
    <dbReference type="NCBI Taxonomy" id="419940"/>
    <lineage>
        <taxon>Bacteria</taxon>
        <taxon>Pseudomonadati</taxon>
        <taxon>Bacteroidota</taxon>
        <taxon>Flavobacteriia</taxon>
        <taxon>Flavobacteriales</taxon>
        <taxon>Flavobacteriaceae</taxon>
    </lineage>
</organism>
<name>A0A1H9JEE1_9FLAO</name>
<dbReference type="EMBL" id="FOFN01000003">
    <property type="protein sequence ID" value="SEQ85294.1"/>
    <property type="molecule type" value="Genomic_DNA"/>
</dbReference>
<dbReference type="OrthoDB" id="1450672at2"/>
<evidence type="ECO:0000313" key="1">
    <source>
        <dbReference type="EMBL" id="SEQ85294.1"/>
    </source>
</evidence>
<protein>
    <recommendedName>
        <fullName evidence="3">Lipoprotein</fullName>
    </recommendedName>
</protein>
<dbReference type="AlphaFoldDB" id="A0A1H9JEE1"/>